<reference evidence="2" key="1">
    <citation type="submission" date="2013-01" db="EMBL/GenBank/DDBJ databases">
        <title>Genome draft of Hydrogenophaga taeniospiralis 2K1.</title>
        <authorList>
            <person name="Gomila M."/>
            <person name="Lalucat J."/>
        </authorList>
    </citation>
    <scope>NUCLEOTIDE SEQUENCE</scope>
    <source>
        <strain evidence="2">CCUG 15921</strain>
    </source>
</reference>
<dbReference type="RefSeq" id="WP_068172695.1">
    <property type="nucleotide sequence ID" value="NZ_AOGK01000003.1"/>
</dbReference>
<sequence length="151" mass="15081">MKKLAIIAFAAFATSAFADPEIVIDGNSVQAVAATSTIFYNSASGEDAYAQQNVSSNSGNVTVESGANSIQLTVASGSVVANYAAGEDSYASQNVSSNIGDVTIAGNSLQITALQGSGVYNIAAEDTQAVQNLASNNGCVACVPKSGHGGH</sequence>
<evidence type="ECO:0000313" key="2">
    <source>
        <dbReference type="EMBL" id="MDG5974617.1"/>
    </source>
</evidence>
<dbReference type="EMBL" id="AOGK01000003">
    <property type="protein sequence ID" value="MDG5974617.1"/>
    <property type="molecule type" value="Genomic_DNA"/>
</dbReference>
<keyword evidence="1" id="KW-0732">Signal</keyword>
<proteinExistence type="predicted"/>
<keyword evidence="3" id="KW-1185">Reference proteome</keyword>
<dbReference type="Proteomes" id="UP001152876">
    <property type="component" value="Unassembled WGS sequence"/>
</dbReference>
<organism evidence="2 3">
    <name type="scientific">Hydrogenophaga taeniospiralis CCUG 15921</name>
    <dbReference type="NCBI Taxonomy" id="1281780"/>
    <lineage>
        <taxon>Bacteria</taxon>
        <taxon>Pseudomonadati</taxon>
        <taxon>Pseudomonadota</taxon>
        <taxon>Betaproteobacteria</taxon>
        <taxon>Burkholderiales</taxon>
        <taxon>Comamonadaceae</taxon>
        <taxon>Hydrogenophaga</taxon>
    </lineage>
</organism>
<evidence type="ECO:0000313" key="3">
    <source>
        <dbReference type="Proteomes" id="UP001152876"/>
    </source>
</evidence>
<dbReference type="AlphaFoldDB" id="A0A9X4NNU8"/>
<gene>
    <name evidence="2" type="ORF">H010_05092</name>
</gene>
<comment type="caution">
    <text evidence="2">The sequence shown here is derived from an EMBL/GenBank/DDBJ whole genome shotgun (WGS) entry which is preliminary data.</text>
</comment>
<name>A0A9X4NNU8_9BURK</name>
<protein>
    <submittedName>
        <fullName evidence="2">Uncharacterized protein</fullName>
    </submittedName>
</protein>
<dbReference type="OrthoDB" id="8811726at2"/>
<feature type="chain" id="PRO_5040783336" evidence="1">
    <location>
        <begin position="19"/>
        <end position="151"/>
    </location>
</feature>
<feature type="signal peptide" evidence="1">
    <location>
        <begin position="1"/>
        <end position="18"/>
    </location>
</feature>
<accession>A0A9X4NNU8</accession>
<evidence type="ECO:0000256" key="1">
    <source>
        <dbReference type="SAM" id="SignalP"/>
    </source>
</evidence>